<gene>
    <name evidence="2" type="ORF">N473_15695</name>
</gene>
<keyword evidence="1" id="KW-0812">Transmembrane</keyword>
<keyword evidence="1" id="KW-0472">Membrane</keyword>
<feature type="transmembrane region" description="Helical" evidence="1">
    <location>
        <begin position="13"/>
        <end position="33"/>
    </location>
</feature>
<keyword evidence="1" id="KW-1133">Transmembrane helix</keyword>
<dbReference type="EMBL" id="AUYC01000024">
    <property type="protein sequence ID" value="KZN64043.1"/>
    <property type="molecule type" value="Genomic_DNA"/>
</dbReference>
<evidence type="ECO:0000313" key="3">
    <source>
        <dbReference type="Proteomes" id="UP000076486"/>
    </source>
</evidence>
<evidence type="ECO:0000256" key="1">
    <source>
        <dbReference type="SAM" id="Phobius"/>
    </source>
</evidence>
<organism evidence="2 3">
    <name type="scientific">Pseudoalteromonas luteoviolacea CPMOR-1</name>
    <dbReference type="NCBI Taxonomy" id="1365248"/>
    <lineage>
        <taxon>Bacteria</taxon>
        <taxon>Pseudomonadati</taxon>
        <taxon>Pseudomonadota</taxon>
        <taxon>Gammaproteobacteria</taxon>
        <taxon>Alteromonadales</taxon>
        <taxon>Pseudoalteromonadaceae</taxon>
        <taxon>Pseudoalteromonas</taxon>
    </lineage>
</organism>
<reference evidence="2 3" key="1">
    <citation type="submission" date="2013-07" db="EMBL/GenBank/DDBJ databases">
        <title>Comparative Genomic and Metabolomic Analysis of Twelve Strains of Pseudoalteromonas luteoviolacea.</title>
        <authorList>
            <person name="Vynne N.G."/>
            <person name="Mansson M."/>
            <person name="Gram L."/>
        </authorList>
    </citation>
    <scope>NUCLEOTIDE SEQUENCE [LARGE SCALE GENOMIC DNA]</scope>
    <source>
        <strain evidence="2 3">CPMOR-1</strain>
    </source>
</reference>
<dbReference type="RefSeq" id="WP_063367755.1">
    <property type="nucleotide sequence ID" value="NZ_AUYC01000024.1"/>
</dbReference>
<proteinExistence type="predicted"/>
<sequence>MSDSKWNNKPIDIAHILTTITMIVASIVYITGLDKRISINEKQIEHVKVQRVEDQSRIEKQLDTINEKLDKLIESK</sequence>
<dbReference type="Proteomes" id="UP000076486">
    <property type="component" value="Unassembled WGS sequence"/>
</dbReference>
<comment type="caution">
    <text evidence="2">The sequence shown here is derived from an EMBL/GenBank/DDBJ whole genome shotgun (WGS) entry which is preliminary data.</text>
</comment>
<name>A0A167L7Q2_9GAMM</name>
<dbReference type="PATRIC" id="fig|1365248.3.peg.2051"/>
<dbReference type="AlphaFoldDB" id="A0A167L7Q2"/>
<protein>
    <submittedName>
        <fullName evidence="2">Uncharacterized protein</fullName>
    </submittedName>
</protein>
<evidence type="ECO:0000313" key="2">
    <source>
        <dbReference type="EMBL" id="KZN64043.1"/>
    </source>
</evidence>
<accession>A0A167L7Q2</accession>